<dbReference type="EMBL" id="FP565575">
    <property type="protein sequence ID" value="CBE68301.1"/>
    <property type="molecule type" value="Genomic_DNA"/>
</dbReference>
<keyword evidence="1" id="KW-0326">Glycosidase</keyword>
<dbReference type="HOGENOM" id="CLU_3388654_0_0_0"/>
<dbReference type="KEGG" id="mox:DAMO_1241"/>
<evidence type="ECO:0000313" key="2">
    <source>
        <dbReference type="Proteomes" id="UP000006898"/>
    </source>
</evidence>
<name>D5MEX2_METO1</name>
<dbReference type="Proteomes" id="UP000006898">
    <property type="component" value="Chromosome"/>
</dbReference>
<accession>D5MEX2</accession>
<keyword evidence="1" id="KW-0378">Hydrolase</keyword>
<sequence length="32" mass="3235">MARPAGVTLNAGGGTVDTNGFNAAWLTSRATR</sequence>
<reference evidence="1 2" key="1">
    <citation type="journal article" date="2010" name="Nature">
        <title>Nitrite-driven anaerobic methane oxidation by oxygenic bacteria.</title>
        <authorList>
            <person name="Ettwig K.F."/>
            <person name="Butler M.K."/>
            <person name="Le Paslier D."/>
            <person name="Pelletier E."/>
            <person name="Mangenot S."/>
            <person name="Kuypers M.M.M."/>
            <person name="Schreiber F."/>
            <person name="Dutilh B.E."/>
            <person name="Zedelius J."/>
            <person name="de Beer D."/>
            <person name="Gloerich J."/>
            <person name="Wessels H.J.C.T."/>
            <person name="van Allen T."/>
            <person name="Luesken F."/>
            <person name="Wu M."/>
            <person name="van de Pas-Schoonen K.T."/>
            <person name="Op den Camp H.J.M."/>
            <person name="Janssen-Megens E.M."/>
            <person name="Francoijs K-J."/>
            <person name="Stunnenberg H."/>
            <person name="Weissenbach J."/>
            <person name="Jetten M.S.M."/>
            <person name="Strous M."/>
        </authorList>
    </citation>
    <scope>NUCLEOTIDE SEQUENCE [LARGE SCALE GENOMIC DNA]</scope>
</reference>
<protein>
    <submittedName>
        <fullName evidence="1">Putative mannan endo-1,4-beta-mannosidase 9 (Beta-mannanase 9) (Endo-beta-1,4-mannanase 9) (OsMan9) (OsMANP)</fullName>
        <ecNumber evidence="1">3.2.1.78</ecNumber>
    </submittedName>
</protein>
<evidence type="ECO:0000313" key="1">
    <source>
        <dbReference type="EMBL" id="CBE68301.1"/>
    </source>
</evidence>
<dbReference type="GO" id="GO:0016985">
    <property type="term" value="F:mannan endo-1,4-beta-mannosidase activity"/>
    <property type="evidence" value="ECO:0007669"/>
    <property type="project" value="UniProtKB-EC"/>
</dbReference>
<organism evidence="1 2">
    <name type="scientific">Methylomirabilis oxygeniifera</name>
    <dbReference type="NCBI Taxonomy" id="671143"/>
    <lineage>
        <taxon>Bacteria</taxon>
        <taxon>Candidatus Methylomirabilota</taxon>
        <taxon>Candidatus Methylomirabilia</taxon>
        <taxon>Candidatus Methylomirabilales</taxon>
        <taxon>Candidatus Methylomirabilaceae</taxon>
        <taxon>Candidatus Methylomirabilis</taxon>
    </lineage>
</organism>
<dbReference type="STRING" id="671143.DAMO_1241"/>
<gene>
    <name evidence="1" type="ORF">DAMO_1241</name>
</gene>
<dbReference type="EC" id="3.2.1.78" evidence="1"/>
<dbReference type="AlphaFoldDB" id="D5MEX2"/>
<proteinExistence type="predicted"/>